<evidence type="ECO:0000313" key="2">
    <source>
        <dbReference type="WBParaSite" id="RSKR_0000089700.1"/>
    </source>
</evidence>
<accession>A0AC35TIM0</accession>
<dbReference type="WBParaSite" id="RSKR_0000089700.1">
    <property type="protein sequence ID" value="RSKR_0000089700.1"/>
    <property type="gene ID" value="RSKR_0000089700"/>
</dbReference>
<dbReference type="Proteomes" id="UP000095286">
    <property type="component" value="Unplaced"/>
</dbReference>
<evidence type="ECO:0000313" key="1">
    <source>
        <dbReference type="Proteomes" id="UP000095286"/>
    </source>
</evidence>
<protein>
    <submittedName>
        <fullName evidence="2">DUF4005 domain-containing protein</fullName>
    </submittedName>
</protein>
<name>A0AC35TIM0_9BILA</name>
<proteinExistence type="predicted"/>
<reference evidence="2" key="1">
    <citation type="submission" date="2016-11" db="UniProtKB">
        <authorList>
            <consortium name="WormBaseParasite"/>
        </authorList>
    </citation>
    <scope>IDENTIFICATION</scope>
    <source>
        <strain evidence="2">KR3021</strain>
    </source>
</reference>
<sequence>MRIKDEEDCSYMSKSHIETLSTSSNGLKKCNQICEKSKDSKTGPTQSKSFRDKLSKSFYDLANGSQDRLQKWKSKLHTGKKPREKDSSCPPPQERRERAISFSANMGNITKDDVFIGTHDVKNKRSSCRATSVTATKSYRYTDRSDSFNLSKDNTSSKSVFSYISPHDMDVKNGTLSNYSPRVSFKPVHASKSLNNAYASVSQTVRMPSEGLAKS</sequence>
<organism evidence="1 2">
    <name type="scientific">Rhabditophanes sp. KR3021</name>
    <dbReference type="NCBI Taxonomy" id="114890"/>
    <lineage>
        <taxon>Eukaryota</taxon>
        <taxon>Metazoa</taxon>
        <taxon>Ecdysozoa</taxon>
        <taxon>Nematoda</taxon>
        <taxon>Chromadorea</taxon>
        <taxon>Rhabditida</taxon>
        <taxon>Tylenchina</taxon>
        <taxon>Panagrolaimomorpha</taxon>
        <taxon>Strongyloidoidea</taxon>
        <taxon>Alloionematidae</taxon>
        <taxon>Rhabditophanes</taxon>
    </lineage>
</organism>